<dbReference type="PANTHER" id="PTHR43630">
    <property type="entry name" value="POLY-BETA-1,6-N-ACETYL-D-GLUCOSAMINE SYNTHASE"/>
    <property type="match status" value="1"/>
</dbReference>
<dbReference type="PANTHER" id="PTHR43630:SF1">
    <property type="entry name" value="POLY-BETA-1,6-N-ACETYL-D-GLUCOSAMINE SYNTHASE"/>
    <property type="match status" value="1"/>
</dbReference>
<dbReference type="PATRIC" id="fig|662480.6.peg.569"/>
<keyword evidence="3" id="KW-0472">Membrane</keyword>
<dbReference type="Gene3D" id="3.90.550.10">
    <property type="entry name" value="Spore Coat Polysaccharide Biosynthesis Protein SpsA, Chain A"/>
    <property type="match status" value="1"/>
</dbReference>
<accession>M0IQI5</accession>
<reference evidence="5 6" key="1">
    <citation type="journal article" date="2014" name="PLoS Genet.">
        <title>Phylogenetically driven sequencing of extremely halophilic archaea reveals strategies for static and dynamic osmo-response.</title>
        <authorList>
            <person name="Becker E.A."/>
            <person name="Seitzer P.M."/>
            <person name="Tritt A."/>
            <person name="Larsen D."/>
            <person name="Krusor M."/>
            <person name="Yao A.I."/>
            <person name="Wu D."/>
            <person name="Madern D."/>
            <person name="Eisen J.A."/>
            <person name="Darling A.E."/>
            <person name="Facciotti M.T."/>
        </authorList>
    </citation>
    <scope>NUCLEOTIDE SEQUENCE [LARGE SCALE GENOMIC DNA]</scope>
    <source>
        <strain evidence="5 6">ATCC BAA-897</strain>
    </source>
</reference>
<keyword evidence="6" id="KW-1185">Reference proteome</keyword>
<feature type="transmembrane region" description="Helical" evidence="3">
    <location>
        <begin position="303"/>
        <end position="323"/>
    </location>
</feature>
<dbReference type="Pfam" id="PF00535">
    <property type="entry name" value="Glycos_transf_2"/>
    <property type="match status" value="1"/>
</dbReference>
<organism evidence="5 6">
    <name type="scientific">Haloferax sulfurifontis ATCC BAA-897</name>
    <dbReference type="NCBI Taxonomy" id="662480"/>
    <lineage>
        <taxon>Archaea</taxon>
        <taxon>Methanobacteriati</taxon>
        <taxon>Methanobacteriota</taxon>
        <taxon>Stenosarchaea group</taxon>
        <taxon>Halobacteria</taxon>
        <taxon>Halobacteriales</taxon>
        <taxon>Haloferacaceae</taxon>
        <taxon>Haloferax</taxon>
    </lineage>
</organism>
<dbReference type="Proteomes" id="UP000011508">
    <property type="component" value="Unassembled WGS sequence"/>
</dbReference>
<evidence type="ECO:0000313" key="6">
    <source>
        <dbReference type="Proteomes" id="UP000011508"/>
    </source>
</evidence>
<dbReference type="GO" id="GO:0016757">
    <property type="term" value="F:glycosyltransferase activity"/>
    <property type="evidence" value="ECO:0007669"/>
    <property type="project" value="UniProtKB-KW"/>
</dbReference>
<evidence type="ECO:0000256" key="2">
    <source>
        <dbReference type="ARBA" id="ARBA00022679"/>
    </source>
</evidence>
<dbReference type="AlphaFoldDB" id="M0IQI5"/>
<keyword evidence="3" id="KW-0812">Transmembrane</keyword>
<keyword evidence="2 5" id="KW-0808">Transferase</keyword>
<evidence type="ECO:0000256" key="3">
    <source>
        <dbReference type="SAM" id="Phobius"/>
    </source>
</evidence>
<feature type="transmembrane region" description="Helical" evidence="3">
    <location>
        <begin position="269"/>
        <end position="291"/>
    </location>
</feature>
<proteinExistence type="predicted"/>
<evidence type="ECO:0000259" key="4">
    <source>
        <dbReference type="Pfam" id="PF00535"/>
    </source>
</evidence>
<gene>
    <name evidence="5" type="ORF">C441_02837</name>
</gene>
<dbReference type="EMBL" id="AOLM01000004">
    <property type="protein sequence ID" value="ELZ97734.1"/>
    <property type="molecule type" value="Genomic_DNA"/>
</dbReference>
<dbReference type="SUPFAM" id="SSF53448">
    <property type="entry name" value="Nucleotide-diphospho-sugar transferases"/>
    <property type="match status" value="1"/>
</dbReference>
<dbReference type="InterPro" id="IPR001173">
    <property type="entry name" value="Glyco_trans_2-like"/>
</dbReference>
<protein>
    <submittedName>
        <fullName evidence="5">Glycosyl transferase</fullName>
    </submittedName>
</protein>
<sequence length="372" mass="40933">MFLFSLTGIPYLLYGLLYYVVDPEGSPANKQDAEPTVSIVLPTYNEERIIENKLDDIYALDYPMEKVEVVIVDSSDDSTRDIIRNWFERRDTPTLNLIEEDERRGLAPALNDAYAAAKNEMVVKTDCDSKVASDALRVAAANLADPDVGAVTGRNADVLGGSGVEEGYRGIQATIQTLESHLDSTLIFHGPFSAFENDEIVPIDPDSIADDTELALLIRRNGKRVVFDPDIRYKEASHSAFSKRRTQKDRRAMGLIRLLAQHRDALGRYGMYGAVVLPFNWWFMIVSPWLLAAAVSVTTLAGFALGGPLGLVVPGAAAAFVALGSHDELGSLQPAYALFDTQVSLLFASVKLLRGEGSAIWEVDEELRDQYE</sequence>
<feature type="domain" description="Glycosyltransferase 2-like" evidence="4">
    <location>
        <begin position="38"/>
        <end position="163"/>
    </location>
</feature>
<evidence type="ECO:0000313" key="5">
    <source>
        <dbReference type="EMBL" id="ELZ97734.1"/>
    </source>
</evidence>
<evidence type="ECO:0000256" key="1">
    <source>
        <dbReference type="ARBA" id="ARBA00022676"/>
    </source>
</evidence>
<keyword evidence="1" id="KW-0328">Glycosyltransferase</keyword>
<comment type="caution">
    <text evidence="5">The sequence shown here is derived from an EMBL/GenBank/DDBJ whole genome shotgun (WGS) entry which is preliminary data.</text>
</comment>
<dbReference type="InterPro" id="IPR029044">
    <property type="entry name" value="Nucleotide-diphossugar_trans"/>
</dbReference>
<keyword evidence="3" id="KW-1133">Transmembrane helix</keyword>
<name>M0IQI5_9EURY</name>